<accession>A0A3B0RLH7</accession>
<gene>
    <name evidence="1" type="ORF">MNBD_ALPHA05-2226</name>
</gene>
<dbReference type="AlphaFoldDB" id="A0A3B0RLH7"/>
<reference evidence="1" key="1">
    <citation type="submission" date="2018-06" db="EMBL/GenBank/DDBJ databases">
        <authorList>
            <person name="Zhirakovskaya E."/>
        </authorList>
    </citation>
    <scope>NUCLEOTIDE SEQUENCE</scope>
</reference>
<dbReference type="PROSITE" id="PS51257">
    <property type="entry name" value="PROKAR_LIPOPROTEIN"/>
    <property type="match status" value="1"/>
</dbReference>
<name>A0A3B0RLH7_9ZZZZ</name>
<organism evidence="1">
    <name type="scientific">hydrothermal vent metagenome</name>
    <dbReference type="NCBI Taxonomy" id="652676"/>
    <lineage>
        <taxon>unclassified sequences</taxon>
        <taxon>metagenomes</taxon>
        <taxon>ecological metagenomes</taxon>
    </lineage>
</organism>
<dbReference type="EMBL" id="UOEH01000014">
    <property type="protein sequence ID" value="VAV89596.1"/>
    <property type="molecule type" value="Genomic_DNA"/>
</dbReference>
<sequence>MKYLAAAVASFLLAACGGEADTASSPEENTSPSAIEVEADNAAENPDASAVLDELAEAFVKLSLAIGVLDPAFVDAYHGPKEWADAAAGQAQSFEALAADAQALLIKVARANADAPSLRGAMLEKLVRASVARIEIAQGQFYPFNEETRLLYDAVAPQYDVDEFYAVLAEIDTLLPGEGPLYERVDAFRNSLAIAKDKLLPVFNAAIAECRKRTLAHYQLPDNERFRLEFVTGKPWSGYNWYQGDYESLIQVNTDFPIIIDRAVDLGCHEGYPGHHTWNIMIERDFLKGNGWIEYSVYPLFSPLSVTAEGSANYGIELAFPGDEKITFERDVLFPLAGLNPEDAEKLDQLNKARRKLSHSRNYIARAYLDGDIDRGEAIRLSMEFGLQSRERAEQGVRFIETYRGYVINYNLGRDLVENYVNRKAVGRVDTWLAFRTLLTTPLAASDIEAAQ</sequence>
<proteinExistence type="predicted"/>
<evidence type="ECO:0008006" key="2">
    <source>
        <dbReference type="Google" id="ProtNLM"/>
    </source>
</evidence>
<protein>
    <recommendedName>
        <fullName evidence="2">DUF885 domain-containing protein</fullName>
    </recommendedName>
</protein>
<evidence type="ECO:0000313" key="1">
    <source>
        <dbReference type="EMBL" id="VAV89596.1"/>
    </source>
</evidence>